<dbReference type="SMART" id="SM00342">
    <property type="entry name" value="HTH_ARAC"/>
    <property type="match status" value="1"/>
</dbReference>
<dbReference type="Pfam" id="PF12625">
    <property type="entry name" value="Arabinose_bd"/>
    <property type="match status" value="1"/>
</dbReference>
<accession>A0A563F385</accession>
<dbReference type="SUPFAM" id="SSF46689">
    <property type="entry name" value="Homeodomain-like"/>
    <property type="match status" value="1"/>
</dbReference>
<evidence type="ECO:0000313" key="5">
    <source>
        <dbReference type="EMBL" id="TWP54292.1"/>
    </source>
</evidence>
<proteinExistence type="predicted"/>
<protein>
    <submittedName>
        <fullName evidence="5">AraC family transcriptional regulator</fullName>
    </submittedName>
</protein>
<feature type="domain" description="HTH araC/xylS-type" evidence="4">
    <location>
        <begin position="229"/>
        <end position="326"/>
    </location>
</feature>
<dbReference type="Gene3D" id="1.10.10.60">
    <property type="entry name" value="Homeodomain-like"/>
    <property type="match status" value="1"/>
</dbReference>
<dbReference type="InterPro" id="IPR020449">
    <property type="entry name" value="Tscrpt_reg_AraC-type_HTH"/>
</dbReference>
<keyword evidence="3" id="KW-0804">Transcription</keyword>
<evidence type="ECO:0000313" key="6">
    <source>
        <dbReference type="Proteomes" id="UP000316639"/>
    </source>
</evidence>
<comment type="caution">
    <text evidence="5">The sequence shown here is derived from an EMBL/GenBank/DDBJ whole genome shotgun (WGS) entry which is preliminary data.</text>
</comment>
<name>A0A563F385_9PSEU</name>
<dbReference type="GO" id="GO:0005829">
    <property type="term" value="C:cytosol"/>
    <property type="evidence" value="ECO:0007669"/>
    <property type="project" value="TreeGrafter"/>
</dbReference>
<dbReference type="GO" id="GO:0000976">
    <property type="term" value="F:transcription cis-regulatory region binding"/>
    <property type="evidence" value="ECO:0007669"/>
    <property type="project" value="TreeGrafter"/>
</dbReference>
<dbReference type="PRINTS" id="PR00032">
    <property type="entry name" value="HTHARAC"/>
</dbReference>
<dbReference type="InterPro" id="IPR018060">
    <property type="entry name" value="HTH_AraC"/>
</dbReference>
<gene>
    <name evidence="5" type="ORF">FKR81_01670</name>
</gene>
<evidence type="ECO:0000259" key="4">
    <source>
        <dbReference type="PROSITE" id="PS01124"/>
    </source>
</evidence>
<dbReference type="PANTHER" id="PTHR47894:SF1">
    <property type="entry name" value="HTH-TYPE TRANSCRIPTIONAL REGULATOR VQSM"/>
    <property type="match status" value="1"/>
</dbReference>
<dbReference type="OrthoDB" id="5241536at2"/>
<dbReference type="InterPro" id="IPR032687">
    <property type="entry name" value="AraC-type_N"/>
</dbReference>
<dbReference type="InterPro" id="IPR009057">
    <property type="entry name" value="Homeodomain-like_sf"/>
</dbReference>
<organism evidence="5 6">
    <name type="scientific">Lentzea tibetensis</name>
    <dbReference type="NCBI Taxonomy" id="2591470"/>
    <lineage>
        <taxon>Bacteria</taxon>
        <taxon>Bacillati</taxon>
        <taxon>Actinomycetota</taxon>
        <taxon>Actinomycetes</taxon>
        <taxon>Pseudonocardiales</taxon>
        <taxon>Pseudonocardiaceae</taxon>
        <taxon>Lentzea</taxon>
    </lineage>
</organism>
<dbReference type="Proteomes" id="UP000316639">
    <property type="component" value="Unassembled WGS sequence"/>
</dbReference>
<dbReference type="EMBL" id="VOBR01000001">
    <property type="protein sequence ID" value="TWP54292.1"/>
    <property type="molecule type" value="Genomic_DNA"/>
</dbReference>
<dbReference type="RefSeq" id="WP_146349075.1">
    <property type="nucleotide sequence ID" value="NZ_VOBR01000001.1"/>
</dbReference>
<reference evidence="5 6" key="1">
    <citation type="submission" date="2019-07" db="EMBL/GenBank/DDBJ databases">
        <title>Lentzea xizangensis sp. nov., isolated from Qinghai-Tibetan Plateau Soils.</title>
        <authorList>
            <person name="Huang J."/>
        </authorList>
    </citation>
    <scope>NUCLEOTIDE SEQUENCE [LARGE SCALE GENOMIC DNA]</scope>
    <source>
        <strain evidence="5 6">FXJ1.1311</strain>
    </source>
</reference>
<dbReference type="PANTHER" id="PTHR47894">
    <property type="entry name" value="HTH-TYPE TRANSCRIPTIONAL REGULATOR GADX"/>
    <property type="match status" value="1"/>
</dbReference>
<evidence type="ECO:0000256" key="1">
    <source>
        <dbReference type="ARBA" id="ARBA00023015"/>
    </source>
</evidence>
<keyword evidence="2" id="KW-0238">DNA-binding</keyword>
<dbReference type="PROSITE" id="PS01124">
    <property type="entry name" value="HTH_ARAC_FAMILY_2"/>
    <property type="match status" value="1"/>
</dbReference>
<dbReference type="Pfam" id="PF12833">
    <property type="entry name" value="HTH_18"/>
    <property type="match status" value="1"/>
</dbReference>
<keyword evidence="6" id="KW-1185">Reference proteome</keyword>
<evidence type="ECO:0000256" key="3">
    <source>
        <dbReference type="ARBA" id="ARBA00023163"/>
    </source>
</evidence>
<sequence>MCASCLNGRQVDVSGQFRRGLAGVHAMLSVGASRGVPASTCLDGAGISLQESEICVSQELRVARNLVDAVGHAPGLGITVGQRMGLRAYGVWGFALLTSPTLRHASDLGLRYLPLTYALTSLRMGVTASEVSLVVSSDAPFLVEREIATIAGLVRSLLGASPSMRVELRLPPSPVYSSMLGVPVVFDAPHNALVADASVLEQPLPQADPVTMAACEQACRTLVTQRVPASLSGAVRALVASGVTDADAIALRLHLSARTLRRRLALEHTSLRALVSETRRAAAFSLLVKGCTVEQVSSRLGYTDAATFIRAFRRWTGTTPGAWRCAAEYR</sequence>
<evidence type="ECO:0000256" key="2">
    <source>
        <dbReference type="ARBA" id="ARBA00023125"/>
    </source>
</evidence>
<keyword evidence="1" id="KW-0805">Transcription regulation</keyword>
<dbReference type="AlphaFoldDB" id="A0A563F385"/>
<dbReference type="GO" id="GO:0003700">
    <property type="term" value="F:DNA-binding transcription factor activity"/>
    <property type="evidence" value="ECO:0007669"/>
    <property type="project" value="InterPro"/>
</dbReference>